<accession>A0A8K0KSR7</accession>
<reference evidence="2" key="1">
    <citation type="submission" date="2013-04" db="EMBL/GenBank/DDBJ databases">
        <authorList>
            <person name="Qu J."/>
            <person name="Murali S.C."/>
            <person name="Bandaranaike D."/>
            <person name="Bellair M."/>
            <person name="Blankenburg K."/>
            <person name="Chao H."/>
            <person name="Dinh H."/>
            <person name="Doddapaneni H."/>
            <person name="Downs B."/>
            <person name="Dugan-Rocha S."/>
            <person name="Elkadiri S."/>
            <person name="Gnanaolivu R.D."/>
            <person name="Hernandez B."/>
            <person name="Javaid M."/>
            <person name="Jayaseelan J.C."/>
            <person name="Lee S."/>
            <person name="Li M."/>
            <person name="Ming W."/>
            <person name="Munidasa M."/>
            <person name="Muniz J."/>
            <person name="Nguyen L."/>
            <person name="Ongeri F."/>
            <person name="Osuji N."/>
            <person name="Pu L.-L."/>
            <person name="Puazo M."/>
            <person name="Qu C."/>
            <person name="Quiroz J."/>
            <person name="Raj R."/>
            <person name="Weissenberger G."/>
            <person name="Xin Y."/>
            <person name="Zou X."/>
            <person name="Han Y."/>
            <person name="Richards S."/>
            <person name="Worley K."/>
            <person name="Muzny D."/>
            <person name="Gibbs R."/>
        </authorList>
    </citation>
    <scope>NUCLEOTIDE SEQUENCE</scope>
    <source>
        <strain evidence="2">Sampled in the wild</strain>
    </source>
</reference>
<sequence length="98" mass="10590">MYLVSPQDENMTKESSKNEETAPTEEVVSPPGTPASMELESSSTFRPSTSQVPITSEPTPTTVRTIYRLTGSSGGVCILLQVDAILSFQYVTTTGEDR</sequence>
<evidence type="ECO:0000313" key="3">
    <source>
        <dbReference type="Proteomes" id="UP000792457"/>
    </source>
</evidence>
<keyword evidence="3" id="KW-1185">Reference proteome</keyword>
<feature type="region of interest" description="Disordered" evidence="1">
    <location>
        <begin position="1"/>
        <end position="59"/>
    </location>
</feature>
<evidence type="ECO:0000313" key="2">
    <source>
        <dbReference type="EMBL" id="KAG8239156.1"/>
    </source>
</evidence>
<evidence type="ECO:0000256" key="1">
    <source>
        <dbReference type="SAM" id="MobiDB-lite"/>
    </source>
</evidence>
<proteinExistence type="predicted"/>
<organism evidence="2 3">
    <name type="scientific">Ladona fulva</name>
    <name type="common">Scarce chaser dragonfly</name>
    <name type="synonym">Libellula fulva</name>
    <dbReference type="NCBI Taxonomy" id="123851"/>
    <lineage>
        <taxon>Eukaryota</taxon>
        <taxon>Metazoa</taxon>
        <taxon>Ecdysozoa</taxon>
        <taxon>Arthropoda</taxon>
        <taxon>Hexapoda</taxon>
        <taxon>Insecta</taxon>
        <taxon>Pterygota</taxon>
        <taxon>Palaeoptera</taxon>
        <taxon>Odonata</taxon>
        <taxon>Epiprocta</taxon>
        <taxon>Anisoptera</taxon>
        <taxon>Libelluloidea</taxon>
        <taxon>Libellulidae</taxon>
        <taxon>Ladona</taxon>
    </lineage>
</organism>
<feature type="non-terminal residue" evidence="2">
    <location>
        <position position="1"/>
    </location>
</feature>
<dbReference type="EMBL" id="KZ309532">
    <property type="protein sequence ID" value="KAG8239156.1"/>
    <property type="molecule type" value="Genomic_DNA"/>
</dbReference>
<name>A0A8K0KSR7_LADFU</name>
<dbReference type="OrthoDB" id="6248302at2759"/>
<comment type="caution">
    <text evidence="2">The sequence shown here is derived from an EMBL/GenBank/DDBJ whole genome shotgun (WGS) entry which is preliminary data.</text>
</comment>
<feature type="compositionally biased region" description="Basic and acidic residues" evidence="1">
    <location>
        <begin position="10"/>
        <end position="20"/>
    </location>
</feature>
<feature type="compositionally biased region" description="Polar residues" evidence="1">
    <location>
        <begin position="39"/>
        <end position="59"/>
    </location>
</feature>
<gene>
    <name evidence="2" type="ORF">J437_LFUL018041</name>
</gene>
<dbReference type="Proteomes" id="UP000792457">
    <property type="component" value="Unassembled WGS sequence"/>
</dbReference>
<reference evidence="2" key="2">
    <citation type="submission" date="2017-10" db="EMBL/GenBank/DDBJ databases">
        <title>Ladona fulva Genome sequencing and assembly.</title>
        <authorList>
            <person name="Murali S."/>
            <person name="Richards S."/>
            <person name="Bandaranaike D."/>
            <person name="Bellair M."/>
            <person name="Blankenburg K."/>
            <person name="Chao H."/>
            <person name="Dinh H."/>
            <person name="Doddapaneni H."/>
            <person name="Dugan-Rocha S."/>
            <person name="Elkadiri S."/>
            <person name="Gnanaolivu R."/>
            <person name="Hernandez B."/>
            <person name="Skinner E."/>
            <person name="Javaid M."/>
            <person name="Lee S."/>
            <person name="Li M."/>
            <person name="Ming W."/>
            <person name="Munidasa M."/>
            <person name="Muniz J."/>
            <person name="Nguyen L."/>
            <person name="Hughes D."/>
            <person name="Osuji N."/>
            <person name="Pu L.-L."/>
            <person name="Puazo M."/>
            <person name="Qu C."/>
            <person name="Quiroz J."/>
            <person name="Raj R."/>
            <person name="Weissenberger G."/>
            <person name="Xin Y."/>
            <person name="Zou X."/>
            <person name="Han Y."/>
            <person name="Worley K."/>
            <person name="Muzny D."/>
            <person name="Gibbs R."/>
        </authorList>
    </citation>
    <scope>NUCLEOTIDE SEQUENCE</scope>
    <source>
        <strain evidence="2">Sampled in the wild</strain>
    </source>
</reference>
<protein>
    <submittedName>
        <fullName evidence="2">Uncharacterized protein</fullName>
    </submittedName>
</protein>
<dbReference type="AlphaFoldDB" id="A0A8K0KSR7"/>